<dbReference type="InterPro" id="IPR002716">
    <property type="entry name" value="PIN_dom"/>
</dbReference>
<evidence type="ECO:0000313" key="3">
    <source>
        <dbReference type="EMBL" id="MCY0388486.1"/>
    </source>
</evidence>
<dbReference type="RefSeq" id="WP_267848379.1">
    <property type="nucleotide sequence ID" value="NZ_JAPMXC010000005.1"/>
</dbReference>
<dbReference type="InterPro" id="IPR058652">
    <property type="entry name" value="VapC50_C"/>
</dbReference>
<organism evidence="3 4">
    <name type="scientific">Robbsia betulipollinis</name>
    <dbReference type="NCBI Taxonomy" id="2981849"/>
    <lineage>
        <taxon>Bacteria</taxon>
        <taxon>Pseudomonadati</taxon>
        <taxon>Pseudomonadota</taxon>
        <taxon>Betaproteobacteria</taxon>
        <taxon>Burkholderiales</taxon>
        <taxon>Burkholderiaceae</taxon>
        <taxon>Robbsia</taxon>
    </lineage>
</organism>
<protein>
    <submittedName>
        <fullName evidence="3">PIN domain-containing protein</fullName>
    </submittedName>
</protein>
<accession>A0ABT3ZPK3</accession>
<dbReference type="EMBL" id="JAPMXC010000005">
    <property type="protein sequence ID" value="MCY0388486.1"/>
    <property type="molecule type" value="Genomic_DNA"/>
</dbReference>
<dbReference type="Pfam" id="PF26343">
    <property type="entry name" value="VapC50_C"/>
    <property type="match status" value="1"/>
</dbReference>
<evidence type="ECO:0000313" key="4">
    <source>
        <dbReference type="Proteomes" id="UP001082899"/>
    </source>
</evidence>
<reference evidence="3" key="1">
    <citation type="submission" date="2022-11" db="EMBL/GenBank/DDBJ databases">
        <title>Robbsia betulipollinis sp. nov., isolated from pollen of birch (Betula pendula).</title>
        <authorList>
            <person name="Shi H."/>
            <person name="Ambika Manirajan B."/>
            <person name="Ratering S."/>
            <person name="Geissler-Plaum R."/>
            <person name="Schnell S."/>
        </authorList>
    </citation>
    <scope>NUCLEOTIDE SEQUENCE</scope>
    <source>
        <strain evidence="3">Bb-Pol-6</strain>
    </source>
</reference>
<feature type="domain" description="PIN" evidence="1">
    <location>
        <begin position="9"/>
        <end position="121"/>
    </location>
</feature>
<gene>
    <name evidence="3" type="ORF">OVY01_14930</name>
</gene>
<comment type="caution">
    <text evidence="3">The sequence shown here is derived from an EMBL/GenBank/DDBJ whole genome shotgun (WGS) entry which is preliminary data.</text>
</comment>
<proteinExistence type="predicted"/>
<dbReference type="SUPFAM" id="SSF88723">
    <property type="entry name" value="PIN domain-like"/>
    <property type="match status" value="1"/>
</dbReference>
<evidence type="ECO:0000259" key="2">
    <source>
        <dbReference type="Pfam" id="PF26343"/>
    </source>
</evidence>
<keyword evidence="4" id="KW-1185">Reference proteome</keyword>
<name>A0ABT3ZPK3_9BURK</name>
<feature type="domain" description="VapC50 C-terminal" evidence="2">
    <location>
        <begin position="139"/>
        <end position="188"/>
    </location>
</feature>
<sequence length="200" mass="22599">MVSFDRLAAVLDACVLVPMIVRDVLLTLADHEFFNPRWSQTIHDEWTRNLNAYRMVADGNSDASGQIAKIRATMDSAFPDALVVCELPELANLTPVDPKDRHVVMTALAAKADAIITFNTKDFAADHVRTHFGIDIIHPDDFALDLIDLNEKRAIAALKELRKRKCRPSWTVEDLVERLRKSRMPQMALWLEAGDVRPLL</sequence>
<dbReference type="InterPro" id="IPR029060">
    <property type="entry name" value="PIN-like_dom_sf"/>
</dbReference>
<dbReference type="Proteomes" id="UP001082899">
    <property type="component" value="Unassembled WGS sequence"/>
</dbReference>
<evidence type="ECO:0000259" key="1">
    <source>
        <dbReference type="Pfam" id="PF13470"/>
    </source>
</evidence>
<dbReference type="Pfam" id="PF13470">
    <property type="entry name" value="PIN_3"/>
    <property type="match status" value="1"/>
</dbReference>